<feature type="transmembrane region" description="Helical" evidence="2">
    <location>
        <begin position="275"/>
        <end position="297"/>
    </location>
</feature>
<keyword evidence="2" id="KW-1133">Transmembrane helix</keyword>
<feature type="transmembrane region" description="Helical" evidence="2">
    <location>
        <begin position="303"/>
        <end position="324"/>
    </location>
</feature>
<dbReference type="KEGG" id="sman:C12CBH8_19250"/>
<evidence type="ECO:0000256" key="1">
    <source>
        <dbReference type="SAM" id="MobiDB-lite"/>
    </source>
</evidence>
<evidence type="ECO:0000313" key="4">
    <source>
        <dbReference type="Proteomes" id="UP000593890"/>
    </source>
</evidence>
<keyword evidence="2" id="KW-0812">Transmembrane</keyword>
<feature type="compositionally biased region" description="Basic and acidic residues" evidence="1">
    <location>
        <begin position="136"/>
        <end position="145"/>
    </location>
</feature>
<feature type="transmembrane region" description="Helical" evidence="2">
    <location>
        <begin position="390"/>
        <end position="413"/>
    </location>
</feature>
<dbReference type="AlphaFoldDB" id="A0A7I8D389"/>
<feature type="compositionally biased region" description="Polar residues" evidence="1">
    <location>
        <begin position="95"/>
        <end position="109"/>
    </location>
</feature>
<dbReference type="SUPFAM" id="SSF81660">
    <property type="entry name" value="Metal cation-transporting ATPase, ATP-binding domain N"/>
    <property type="match status" value="1"/>
</dbReference>
<reference evidence="4" key="1">
    <citation type="submission" date="2020-07" db="EMBL/GenBank/DDBJ databases">
        <title>Complete genome sequencing of Clostridia bacterium strain 12CBH8.</title>
        <authorList>
            <person name="Sakamoto M."/>
            <person name="Murakami T."/>
            <person name="Mori H."/>
        </authorList>
    </citation>
    <scope>NUCLEOTIDE SEQUENCE [LARGE SCALE GENOMIC DNA]</scope>
    <source>
        <strain evidence="4">12CBH8</strain>
    </source>
</reference>
<accession>A0A7I8D389</accession>
<feature type="transmembrane region" description="Helical" evidence="2">
    <location>
        <begin position="200"/>
        <end position="218"/>
    </location>
</feature>
<feature type="region of interest" description="Disordered" evidence="1">
    <location>
        <begin position="1"/>
        <end position="175"/>
    </location>
</feature>
<dbReference type="GO" id="GO:0000166">
    <property type="term" value="F:nucleotide binding"/>
    <property type="evidence" value="ECO:0007669"/>
    <property type="project" value="InterPro"/>
</dbReference>
<feature type="transmembrane region" description="Helical" evidence="2">
    <location>
        <begin position="238"/>
        <end position="263"/>
    </location>
</feature>
<gene>
    <name evidence="3" type="ORF">C12CBH8_19250</name>
</gene>
<dbReference type="EMBL" id="AP023321">
    <property type="protein sequence ID" value="BCI61286.1"/>
    <property type="molecule type" value="Genomic_DNA"/>
</dbReference>
<dbReference type="RefSeq" id="WP_215533142.1">
    <property type="nucleotide sequence ID" value="NZ_AP023321.1"/>
</dbReference>
<keyword evidence="4" id="KW-1185">Reference proteome</keyword>
<feature type="transmembrane region" description="Helical" evidence="2">
    <location>
        <begin position="419"/>
        <end position="443"/>
    </location>
</feature>
<feature type="compositionally biased region" description="Basic and acidic residues" evidence="1">
    <location>
        <begin position="22"/>
        <end position="39"/>
    </location>
</feature>
<feature type="compositionally biased region" description="Basic and acidic residues" evidence="1">
    <location>
        <begin position="49"/>
        <end position="76"/>
    </location>
</feature>
<name>A0A7I8D389_9FIRM</name>
<evidence type="ECO:0000256" key="2">
    <source>
        <dbReference type="SAM" id="Phobius"/>
    </source>
</evidence>
<feature type="transmembrane region" description="Helical" evidence="2">
    <location>
        <begin position="585"/>
        <end position="605"/>
    </location>
</feature>
<sequence length="750" mass="82305">MQDRWNDEMGNQGPEENFSLDDIIKEVREMSRREQKDECPIVIPPEEPSPSREEKREVSSLSPKEEAPSKQQEKIPQETVSPAHLKPSVPKGNDVPTQQRTESIDNAPTQKVGPSPKKRRREVPDEAETQVVEPTENTRWEEAVKQQRKKIAAQKEPPKPKQQPPLPKEPDDIEDFTDYDQAPIIGKELKYQTVTLRVRFVVLLLCLLGLIGLSLLPIVTPFLGGSLEITSLVTQNPILYIVIQTCITVVAAIASAPVITSGIGGAFRLRASPDAPAAFATVITLMHSILMLFYPSYIASGKLYLYNAAAVLVLLMNTIGKLGMVSRIRLNFQMVHKPGDKECVISLPEEELSHLMRGMRRGTTVAAPVKVSFLSSFLDHSYREDPCARVGGATFPAVLIGGIAVGVSSYLMGQGLIESISAFVAVCCLCVPVVSLVAGNWPLRRIAKRLTARGGVLTDYMAADQMLDTCAVAVDAGQLFGPGQVVLNGIKTFGDGRVDQAILDTAALVNALKGPLSPVFDQVIQDRKEILPKVESPVYEQGMGLSGWVDGRRVLVGNRELLRNHGIEPPSMDYERRYAKNRRRLVYLCSGGVLSAMFVVTYILSSETREELQRLVDSGMTLLVHANDPNISSEMLSEALEVEPKQVVVLQAAASLEYEEKVIDRPEEECGIASDGAIEPLLSAISSCFKLKRSIQSSTIIQTVGVLISFVLVAFLSLYSSLAMLTPVAVLLFQACWALAAMFPPFFRSW</sequence>
<dbReference type="Gene3D" id="3.40.1110.10">
    <property type="entry name" value="Calcium-transporting ATPase, cytoplasmic domain N"/>
    <property type="match status" value="1"/>
</dbReference>
<evidence type="ECO:0000313" key="3">
    <source>
        <dbReference type="EMBL" id="BCI61286.1"/>
    </source>
</evidence>
<feature type="transmembrane region" description="Helical" evidence="2">
    <location>
        <begin position="699"/>
        <end position="718"/>
    </location>
</feature>
<organism evidence="3 4">
    <name type="scientific">Solibaculum mannosilyticum</name>
    <dbReference type="NCBI Taxonomy" id="2780922"/>
    <lineage>
        <taxon>Bacteria</taxon>
        <taxon>Bacillati</taxon>
        <taxon>Bacillota</taxon>
        <taxon>Clostridia</taxon>
        <taxon>Eubacteriales</taxon>
        <taxon>Oscillospiraceae</taxon>
        <taxon>Solibaculum</taxon>
    </lineage>
</organism>
<dbReference type="Proteomes" id="UP000593890">
    <property type="component" value="Chromosome"/>
</dbReference>
<protein>
    <submittedName>
        <fullName evidence="3">Uncharacterized protein</fullName>
    </submittedName>
</protein>
<proteinExistence type="predicted"/>
<dbReference type="InterPro" id="IPR023299">
    <property type="entry name" value="ATPase_P-typ_cyto_dom_N"/>
</dbReference>
<keyword evidence="2" id="KW-0472">Membrane</keyword>
<feature type="transmembrane region" description="Helical" evidence="2">
    <location>
        <begin position="725"/>
        <end position="747"/>
    </location>
</feature>